<proteinExistence type="predicted"/>
<dbReference type="SUPFAM" id="SSF47336">
    <property type="entry name" value="ACP-like"/>
    <property type="match status" value="1"/>
</dbReference>
<sequence>MEMPLLHSVPVEEAVPGYREFCSAVAARLNIDAARLKPESTWVADLGATSVDIVKIVMLIRQRFGVKVPTSQAGRIKTVRDAYLLLGQGR</sequence>
<evidence type="ECO:0000313" key="3">
    <source>
        <dbReference type="Proteomes" id="UP001054846"/>
    </source>
</evidence>
<name>A0ABY3PRH4_9CYAN</name>
<reference evidence="2 3" key="1">
    <citation type="journal article" date="2021" name="Genome Biol. Evol.">
        <title>Complete Genome Sequencing of a Novel Gloeobacter Species from a Waterfall Cave in Mexico.</title>
        <authorList>
            <person name="Saw J.H."/>
            <person name="Cardona T."/>
            <person name="Montejano G."/>
        </authorList>
    </citation>
    <scope>NUCLEOTIDE SEQUENCE [LARGE SCALE GENOMIC DNA]</scope>
    <source>
        <strain evidence="2">MG652769</strain>
    </source>
</reference>
<gene>
    <name evidence="2" type="ORF">ISF26_09005</name>
</gene>
<keyword evidence="3" id="KW-1185">Reference proteome</keyword>
<evidence type="ECO:0000259" key="1">
    <source>
        <dbReference type="PROSITE" id="PS50075"/>
    </source>
</evidence>
<protein>
    <submittedName>
        <fullName evidence="2">Acyl carrier protein</fullName>
    </submittedName>
</protein>
<dbReference type="InterPro" id="IPR009081">
    <property type="entry name" value="PP-bd_ACP"/>
</dbReference>
<evidence type="ECO:0000313" key="2">
    <source>
        <dbReference type="EMBL" id="UFP96328.1"/>
    </source>
</evidence>
<dbReference type="PROSITE" id="PS50075">
    <property type="entry name" value="CARRIER"/>
    <property type="match status" value="1"/>
</dbReference>
<dbReference type="RefSeq" id="WP_230843573.1">
    <property type="nucleotide sequence ID" value="NZ_CP063845.1"/>
</dbReference>
<dbReference type="Proteomes" id="UP001054846">
    <property type="component" value="Chromosome"/>
</dbReference>
<organism evidence="2 3">
    <name type="scientific">Gloeobacter morelensis MG652769</name>
    <dbReference type="NCBI Taxonomy" id="2781736"/>
    <lineage>
        <taxon>Bacteria</taxon>
        <taxon>Bacillati</taxon>
        <taxon>Cyanobacteriota</taxon>
        <taxon>Cyanophyceae</taxon>
        <taxon>Gloeobacterales</taxon>
        <taxon>Gloeobacteraceae</taxon>
        <taxon>Gloeobacter</taxon>
        <taxon>Gloeobacter morelensis</taxon>
    </lineage>
</organism>
<dbReference type="InterPro" id="IPR036736">
    <property type="entry name" value="ACP-like_sf"/>
</dbReference>
<dbReference type="Gene3D" id="1.10.1200.10">
    <property type="entry name" value="ACP-like"/>
    <property type="match status" value="1"/>
</dbReference>
<dbReference type="EMBL" id="CP063845">
    <property type="protein sequence ID" value="UFP96328.1"/>
    <property type="molecule type" value="Genomic_DNA"/>
</dbReference>
<feature type="domain" description="Carrier" evidence="1">
    <location>
        <begin position="12"/>
        <end position="90"/>
    </location>
</feature>
<accession>A0ABY3PRH4</accession>
<dbReference type="Pfam" id="PF00550">
    <property type="entry name" value="PP-binding"/>
    <property type="match status" value="1"/>
</dbReference>